<organism evidence="8 9">
    <name type="scientific">Candidatus Enterococcus courvalinii</name>
    <dbReference type="NCBI Taxonomy" id="2815329"/>
    <lineage>
        <taxon>Bacteria</taxon>
        <taxon>Bacillati</taxon>
        <taxon>Bacillota</taxon>
        <taxon>Bacilli</taxon>
        <taxon>Lactobacillales</taxon>
        <taxon>Enterococcaceae</taxon>
        <taxon>Enterococcus</taxon>
    </lineage>
</organism>
<keyword evidence="4 7" id="KW-0812">Transmembrane</keyword>
<evidence type="ECO:0000256" key="5">
    <source>
        <dbReference type="ARBA" id="ARBA00022989"/>
    </source>
</evidence>
<comment type="caution">
    <text evidence="8">The sequence shown here is derived from an EMBL/GenBank/DDBJ whole genome shotgun (WGS) entry which is preliminary data.</text>
</comment>
<evidence type="ECO:0000256" key="1">
    <source>
        <dbReference type="ARBA" id="ARBA00004651"/>
    </source>
</evidence>
<evidence type="ECO:0000256" key="4">
    <source>
        <dbReference type="ARBA" id="ARBA00022692"/>
    </source>
</evidence>
<comment type="similarity">
    <text evidence="2">Belongs to the UPF0410 family.</text>
</comment>
<evidence type="ECO:0000256" key="7">
    <source>
        <dbReference type="SAM" id="Phobius"/>
    </source>
</evidence>
<keyword evidence="5 7" id="KW-1133">Transmembrane helix</keyword>
<reference evidence="8 9" key="1">
    <citation type="submission" date="2021-03" db="EMBL/GenBank/DDBJ databases">
        <title>Enterococcal diversity collection.</title>
        <authorList>
            <person name="Gilmore M.S."/>
            <person name="Schwartzman J."/>
            <person name="Van Tyne D."/>
            <person name="Martin M."/>
            <person name="Earl A.M."/>
            <person name="Manson A.L."/>
            <person name="Straub T."/>
            <person name="Salamzade R."/>
            <person name="Saavedra J."/>
            <person name="Lebreton F."/>
            <person name="Prichula J."/>
            <person name="Schaufler K."/>
            <person name="Gaca A."/>
            <person name="Sgardioli B."/>
            <person name="Wagenaar J."/>
            <person name="Strong T."/>
        </authorList>
    </citation>
    <scope>NUCLEOTIDE SEQUENCE [LARGE SCALE GENOMIC DNA]</scope>
    <source>
        <strain evidence="8 9">MSG2901</strain>
    </source>
</reference>
<evidence type="ECO:0000313" key="9">
    <source>
        <dbReference type="Proteomes" id="UP000664832"/>
    </source>
</evidence>
<sequence>MLSFLGALVIGAILGMIAGAILGKDVPGGCTGNVVVGALGSWLGELILGEFGPVVVDVYLIPALLGAILCLVIYYFIIERLFRS</sequence>
<evidence type="ECO:0000256" key="2">
    <source>
        <dbReference type="ARBA" id="ARBA00011006"/>
    </source>
</evidence>
<dbReference type="PANTHER" id="PTHR33884">
    <property type="entry name" value="UPF0410 PROTEIN YMGE"/>
    <property type="match status" value="1"/>
</dbReference>
<dbReference type="Pfam" id="PF04226">
    <property type="entry name" value="Transgly_assoc"/>
    <property type="match status" value="1"/>
</dbReference>
<keyword evidence="3" id="KW-1003">Cell membrane</keyword>
<evidence type="ECO:0000256" key="6">
    <source>
        <dbReference type="ARBA" id="ARBA00023136"/>
    </source>
</evidence>
<evidence type="ECO:0000313" key="8">
    <source>
        <dbReference type="EMBL" id="MBO0482814.1"/>
    </source>
</evidence>
<dbReference type="RefSeq" id="WP_206899496.1">
    <property type="nucleotide sequence ID" value="NZ_JAFLWI010000016.1"/>
</dbReference>
<evidence type="ECO:0000256" key="3">
    <source>
        <dbReference type="ARBA" id="ARBA00022475"/>
    </source>
</evidence>
<keyword evidence="6 7" id="KW-0472">Membrane</keyword>
<protein>
    <submittedName>
        <fullName evidence="8">GlsB/YeaQ/YmgE family stress response membrane protein</fullName>
    </submittedName>
</protein>
<name>A0ABS3I269_9ENTE</name>
<gene>
    <name evidence="8" type="ORF">JZO71_10800</name>
</gene>
<accession>A0ABS3I269</accession>
<dbReference type="Proteomes" id="UP000664832">
    <property type="component" value="Unassembled WGS sequence"/>
</dbReference>
<feature type="transmembrane region" description="Helical" evidence="7">
    <location>
        <begin position="58"/>
        <end position="78"/>
    </location>
</feature>
<proteinExistence type="inferred from homology"/>
<dbReference type="InterPro" id="IPR007341">
    <property type="entry name" value="Transgly_assoc"/>
</dbReference>
<keyword evidence="9" id="KW-1185">Reference proteome</keyword>
<dbReference type="PANTHER" id="PTHR33884:SF3">
    <property type="entry name" value="UPF0410 PROTEIN YMGE"/>
    <property type="match status" value="1"/>
</dbReference>
<comment type="subcellular location">
    <subcellularLocation>
        <location evidence="1">Cell membrane</location>
        <topology evidence="1">Multi-pass membrane protein</topology>
    </subcellularLocation>
</comment>
<dbReference type="EMBL" id="JAFLWI010000016">
    <property type="protein sequence ID" value="MBO0482814.1"/>
    <property type="molecule type" value="Genomic_DNA"/>
</dbReference>